<dbReference type="EMBL" id="FLQP01000076">
    <property type="protein sequence ID" value="SBS68025.1"/>
    <property type="molecule type" value="Genomic_DNA"/>
</dbReference>
<reference evidence="2 5" key="3">
    <citation type="submission" date="2024-06" db="EMBL/GenBank/DDBJ databases">
        <authorList>
            <person name="Steensen K."/>
            <person name="Seneca J."/>
            <person name="Bartlau N."/>
            <person name="Yu A.X."/>
            <person name="Polz M.F."/>
        </authorList>
    </citation>
    <scope>NUCLEOTIDE SEQUENCE [LARGE SCALE GENOMIC DNA]</scope>
    <source>
        <strain evidence="2 5">1F9</strain>
    </source>
</reference>
<dbReference type="OMA" id="FHAPINN"/>
<evidence type="ECO:0000313" key="5">
    <source>
        <dbReference type="Proteomes" id="UP001569175"/>
    </source>
</evidence>
<reference evidence="4" key="2">
    <citation type="submission" date="2016-06" db="EMBL/GenBank/DDBJ databases">
        <authorList>
            <person name="Rodrigo-Torres Lidia"/>
            <person name="Arahal R.David."/>
        </authorList>
    </citation>
    <scope>NUCLEOTIDE SEQUENCE [LARGE SCALE GENOMIC DNA]</scope>
    <source>
        <strain evidence="4">CECT 7223</strain>
    </source>
</reference>
<dbReference type="EMBL" id="JBGOOL010000055">
    <property type="protein sequence ID" value="MEZ8054901.1"/>
    <property type="molecule type" value="Genomic_DNA"/>
</dbReference>
<dbReference type="AlphaFoldDB" id="A0A1C3J2X6"/>
<feature type="signal peptide" evidence="1">
    <location>
        <begin position="1"/>
        <end position="19"/>
    </location>
</feature>
<dbReference type="RefSeq" id="WP_009847060.1">
    <property type="nucleotide sequence ID" value="NC_011753.2"/>
</dbReference>
<proteinExistence type="predicted"/>
<organism evidence="3 4">
    <name type="scientific">Vibrio atlanticus</name>
    <dbReference type="NCBI Taxonomy" id="693153"/>
    <lineage>
        <taxon>Bacteria</taxon>
        <taxon>Pseudomonadati</taxon>
        <taxon>Pseudomonadota</taxon>
        <taxon>Gammaproteobacteria</taxon>
        <taxon>Vibrionales</taxon>
        <taxon>Vibrionaceae</taxon>
        <taxon>Vibrio</taxon>
    </lineage>
</organism>
<evidence type="ECO:0008006" key="6">
    <source>
        <dbReference type="Google" id="ProtNLM"/>
    </source>
</evidence>
<protein>
    <recommendedName>
        <fullName evidence="6">Porin family protein</fullName>
    </recommendedName>
</protein>
<evidence type="ECO:0000313" key="4">
    <source>
        <dbReference type="Proteomes" id="UP000092876"/>
    </source>
</evidence>
<dbReference type="GeneID" id="94233234"/>
<keyword evidence="1" id="KW-0732">Signal</keyword>
<accession>A0A1C3J2X6</accession>
<dbReference type="Proteomes" id="UP001569175">
    <property type="component" value="Unassembled WGS sequence"/>
</dbReference>
<dbReference type="Proteomes" id="UP000092876">
    <property type="component" value="Unassembled WGS sequence"/>
</dbReference>
<gene>
    <name evidence="2" type="ORF">ACED57_17380</name>
    <name evidence="3" type="ORF">VAT7223_04003</name>
</gene>
<reference evidence="3" key="1">
    <citation type="submission" date="2016-06" db="EMBL/GenBank/DDBJ databases">
        <authorList>
            <person name="Kjaerup R.B."/>
            <person name="Dalgaard T.S."/>
            <person name="Juul-Madsen H.R."/>
        </authorList>
    </citation>
    <scope>NUCLEOTIDE SEQUENCE [LARGE SCALE GENOMIC DNA]</scope>
    <source>
        <strain evidence="3">CECT 7223</strain>
    </source>
</reference>
<evidence type="ECO:0000313" key="3">
    <source>
        <dbReference type="EMBL" id="SBS68025.1"/>
    </source>
</evidence>
<name>A0A1C3J2X6_9VIBR</name>
<evidence type="ECO:0000256" key="1">
    <source>
        <dbReference type="SAM" id="SignalP"/>
    </source>
</evidence>
<evidence type="ECO:0000313" key="2">
    <source>
        <dbReference type="EMBL" id="MEZ8054901.1"/>
    </source>
</evidence>
<sequence length="184" mass="20121">MRKILLTTAMLLASSQALAVDGQPNEQAQVMSNFSYDYFDARIGASPITFGGAFSKSIHPNAHAVARIDSEFEGDYDSAVGLGFHAPINNWADLTGEMLARIVQPAAKSSPDVGMEFNVGVRQWLGPQLEVGGKGGYVSIDDKDDWIGSAYVRFHSTELFSLGAEVRINDFYGDQLMFTTRFKL</sequence>
<keyword evidence="5" id="KW-1185">Reference proteome</keyword>
<feature type="chain" id="PRO_5008676233" description="Porin family protein" evidence="1">
    <location>
        <begin position="20"/>
        <end position="184"/>
    </location>
</feature>